<proteinExistence type="predicted"/>
<gene>
    <name evidence="3" type="ORF">ASPZODRAFT_20105</name>
</gene>
<keyword evidence="1" id="KW-0472">Membrane</keyword>
<evidence type="ECO:0000256" key="1">
    <source>
        <dbReference type="SAM" id="Phobius"/>
    </source>
</evidence>
<accession>A0A1L9S6P2</accession>
<dbReference type="PANTHER" id="PTHR43805:SF1">
    <property type="entry name" value="GP-PDE DOMAIN-CONTAINING PROTEIN"/>
    <property type="match status" value="1"/>
</dbReference>
<dbReference type="InterPro" id="IPR017946">
    <property type="entry name" value="PLC-like_Pdiesterase_TIM-brl"/>
</dbReference>
<feature type="transmembrane region" description="Helical" evidence="1">
    <location>
        <begin position="259"/>
        <end position="276"/>
    </location>
</feature>
<feature type="domain" description="GP-PDE" evidence="2">
    <location>
        <begin position="6"/>
        <end position="244"/>
    </location>
</feature>
<dbReference type="Pfam" id="PF03009">
    <property type="entry name" value="GDPD"/>
    <property type="match status" value="1"/>
</dbReference>
<dbReference type="CDD" id="cd08570">
    <property type="entry name" value="GDPD_YPL206cp_fungi"/>
    <property type="match status" value="1"/>
</dbReference>
<reference evidence="4" key="1">
    <citation type="journal article" date="2017" name="Genome Biol.">
        <title>Comparative genomics reveals high biological diversity and specific adaptations in the industrially and medically important fungal genus Aspergillus.</title>
        <authorList>
            <person name="de Vries R.P."/>
            <person name="Riley R."/>
            <person name="Wiebenga A."/>
            <person name="Aguilar-Osorio G."/>
            <person name="Amillis S."/>
            <person name="Uchima C.A."/>
            <person name="Anderluh G."/>
            <person name="Asadollahi M."/>
            <person name="Askin M."/>
            <person name="Barry K."/>
            <person name="Battaglia E."/>
            <person name="Bayram O."/>
            <person name="Benocci T."/>
            <person name="Braus-Stromeyer S.A."/>
            <person name="Caldana C."/>
            <person name="Canovas D."/>
            <person name="Cerqueira G.C."/>
            <person name="Chen F."/>
            <person name="Chen W."/>
            <person name="Choi C."/>
            <person name="Clum A."/>
            <person name="Dos Santos R.A."/>
            <person name="Damasio A.R."/>
            <person name="Diallinas G."/>
            <person name="Emri T."/>
            <person name="Fekete E."/>
            <person name="Flipphi M."/>
            <person name="Freyberg S."/>
            <person name="Gallo A."/>
            <person name="Gournas C."/>
            <person name="Habgood R."/>
            <person name="Hainaut M."/>
            <person name="Harispe M.L."/>
            <person name="Henrissat B."/>
            <person name="Hilden K.S."/>
            <person name="Hope R."/>
            <person name="Hossain A."/>
            <person name="Karabika E."/>
            <person name="Karaffa L."/>
            <person name="Karanyi Z."/>
            <person name="Krasevec N."/>
            <person name="Kuo A."/>
            <person name="Kusch H."/>
            <person name="LaButti K."/>
            <person name="Lagendijk E.L."/>
            <person name="Lapidus A."/>
            <person name="Levasseur A."/>
            <person name="Lindquist E."/>
            <person name="Lipzen A."/>
            <person name="Logrieco A.F."/>
            <person name="MacCabe A."/>
            <person name="Maekelae M.R."/>
            <person name="Malavazi I."/>
            <person name="Melin P."/>
            <person name="Meyer V."/>
            <person name="Mielnichuk N."/>
            <person name="Miskei M."/>
            <person name="Molnar A.P."/>
            <person name="Mule G."/>
            <person name="Ngan C.Y."/>
            <person name="Orejas M."/>
            <person name="Orosz E."/>
            <person name="Ouedraogo J.P."/>
            <person name="Overkamp K.M."/>
            <person name="Park H.-S."/>
            <person name="Perrone G."/>
            <person name="Piumi F."/>
            <person name="Punt P.J."/>
            <person name="Ram A.F."/>
            <person name="Ramon A."/>
            <person name="Rauscher S."/>
            <person name="Record E."/>
            <person name="Riano-Pachon D.M."/>
            <person name="Robert V."/>
            <person name="Roehrig J."/>
            <person name="Ruller R."/>
            <person name="Salamov A."/>
            <person name="Salih N.S."/>
            <person name="Samson R.A."/>
            <person name="Sandor E."/>
            <person name="Sanguinetti M."/>
            <person name="Schuetze T."/>
            <person name="Sepcic K."/>
            <person name="Shelest E."/>
            <person name="Sherlock G."/>
            <person name="Sophianopoulou V."/>
            <person name="Squina F.M."/>
            <person name="Sun H."/>
            <person name="Susca A."/>
            <person name="Todd R.B."/>
            <person name="Tsang A."/>
            <person name="Unkles S.E."/>
            <person name="van de Wiele N."/>
            <person name="van Rossen-Uffink D."/>
            <person name="Oliveira J.V."/>
            <person name="Vesth T.C."/>
            <person name="Visser J."/>
            <person name="Yu J.-H."/>
            <person name="Zhou M."/>
            <person name="Andersen M.R."/>
            <person name="Archer D.B."/>
            <person name="Baker S.E."/>
            <person name="Benoit I."/>
            <person name="Brakhage A.A."/>
            <person name="Braus G.H."/>
            <person name="Fischer R."/>
            <person name="Frisvad J.C."/>
            <person name="Goldman G.H."/>
            <person name="Houbraken J."/>
            <person name="Oakley B."/>
            <person name="Pocsi I."/>
            <person name="Scazzocchio C."/>
            <person name="Seiboth B."/>
            <person name="vanKuyk P.A."/>
            <person name="Wortman J."/>
            <person name="Dyer P.S."/>
            <person name="Grigoriev I.V."/>
        </authorList>
    </citation>
    <scope>NUCLEOTIDE SEQUENCE [LARGE SCALE GENOMIC DNA]</scope>
    <source>
        <strain evidence="4">CBS 506.65</strain>
    </source>
</reference>
<dbReference type="STRING" id="1073090.A0A1L9S6P2"/>
<protein>
    <recommendedName>
        <fullName evidence="2">GP-PDE domain-containing protein</fullName>
    </recommendedName>
</protein>
<dbReference type="OrthoDB" id="1058301at2759"/>
<evidence type="ECO:0000313" key="4">
    <source>
        <dbReference type="Proteomes" id="UP000184188"/>
    </source>
</evidence>
<dbReference type="EMBL" id="KV878356">
    <property type="protein sequence ID" value="OJJ42829.1"/>
    <property type="molecule type" value="Genomic_DNA"/>
</dbReference>
<dbReference type="GO" id="GO:0008081">
    <property type="term" value="F:phosphoric diester hydrolase activity"/>
    <property type="evidence" value="ECO:0007669"/>
    <property type="project" value="InterPro"/>
</dbReference>
<dbReference type="SUPFAM" id="SSF51695">
    <property type="entry name" value="PLC-like phosphodiesterases"/>
    <property type="match status" value="1"/>
</dbReference>
<dbReference type="GeneID" id="34613994"/>
<dbReference type="AlphaFoldDB" id="A0A1L9S6P2"/>
<dbReference type="VEuPathDB" id="FungiDB:ASPZODRAFT_20105"/>
<dbReference type="InterPro" id="IPR030395">
    <property type="entry name" value="GP_PDE_dom"/>
</dbReference>
<keyword evidence="1" id="KW-0812">Transmembrane</keyword>
<evidence type="ECO:0000313" key="3">
    <source>
        <dbReference type="EMBL" id="OJJ42829.1"/>
    </source>
</evidence>
<dbReference type="RefSeq" id="XP_022577339.1">
    <property type="nucleotide sequence ID" value="XM_022727530.1"/>
</dbReference>
<dbReference type="PANTHER" id="PTHR43805">
    <property type="entry name" value="GLYCEROPHOSPHORYL DIESTER PHOSPHODIESTERASE"/>
    <property type="match status" value="1"/>
</dbReference>
<sequence length="290" mass="33095">MLQDLPLNIGHRGFKAQWPENSLAAFTAAVEAGAHALETDVHLTRDGVVVLSHDPSLERCFGVKKRVSECEWAEVAGLRTLQSPHERMMRLSDLLDYINQTDVWILLDIKVDDDAESLIAALTKTISSTPCLRGEWSTRITLGVWLDAYIPLCKTYMPSFPVALITFDLVYARELSATHKHLQFNMRQAVMMQPAGRRFLRDCRLNGRTVYVWTVNSPGLMGWCIRHGVSGVITDDPALYRSVCEGWDGRGLPVELREWLRICLVTWFVLCFGFLFKRRRAILENRAFNR</sequence>
<organism evidence="3 4">
    <name type="scientific">Penicilliopsis zonata CBS 506.65</name>
    <dbReference type="NCBI Taxonomy" id="1073090"/>
    <lineage>
        <taxon>Eukaryota</taxon>
        <taxon>Fungi</taxon>
        <taxon>Dikarya</taxon>
        <taxon>Ascomycota</taxon>
        <taxon>Pezizomycotina</taxon>
        <taxon>Eurotiomycetes</taxon>
        <taxon>Eurotiomycetidae</taxon>
        <taxon>Eurotiales</taxon>
        <taxon>Aspergillaceae</taxon>
        <taxon>Penicilliopsis</taxon>
    </lineage>
</organism>
<evidence type="ECO:0000259" key="2">
    <source>
        <dbReference type="PROSITE" id="PS51704"/>
    </source>
</evidence>
<dbReference type="GO" id="GO:0006629">
    <property type="term" value="P:lipid metabolic process"/>
    <property type="evidence" value="ECO:0007669"/>
    <property type="project" value="InterPro"/>
</dbReference>
<keyword evidence="4" id="KW-1185">Reference proteome</keyword>
<name>A0A1L9S6P2_9EURO</name>
<dbReference type="PROSITE" id="PS51704">
    <property type="entry name" value="GP_PDE"/>
    <property type="match status" value="1"/>
</dbReference>
<dbReference type="Proteomes" id="UP000184188">
    <property type="component" value="Unassembled WGS sequence"/>
</dbReference>
<keyword evidence="1" id="KW-1133">Transmembrane helix</keyword>
<dbReference type="Gene3D" id="3.20.20.190">
    <property type="entry name" value="Phosphatidylinositol (PI) phosphodiesterase"/>
    <property type="match status" value="1"/>
</dbReference>